<feature type="transmembrane region" description="Helical" evidence="4">
    <location>
        <begin position="704"/>
        <end position="724"/>
    </location>
</feature>
<feature type="domain" description="GED" evidence="5">
    <location>
        <begin position="610"/>
        <end position="705"/>
    </location>
</feature>
<evidence type="ECO:0000259" key="5">
    <source>
        <dbReference type="PROSITE" id="PS51388"/>
    </source>
</evidence>
<dbReference type="GO" id="GO:0000266">
    <property type="term" value="P:mitochondrial fission"/>
    <property type="evidence" value="ECO:0007669"/>
    <property type="project" value="TreeGrafter"/>
</dbReference>
<organism evidence="7 8">
    <name type="scientific">Terfezia boudieri ATCC MYA-4762</name>
    <dbReference type="NCBI Taxonomy" id="1051890"/>
    <lineage>
        <taxon>Eukaryota</taxon>
        <taxon>Fungi</taxon>
        <taxon>Dikarya</taxon>
        <taxon>Ascomycota</taxon>
        <taxon>Pezizomycotina</taxon>
        <taxon>Pezizomycetes</taxon>
        <taxon>Pezizales</taxon>
        <taxon>Pezizaceae</taxon>
        <taxon>Terfezia</taxon>
    </lineage>
</organism>
<dbReference type="GO" id="GO:0016020">
    <property type="term" value="C:membrane"/>
    <property type="evidence" value="ECO:0007669"/>
    <property type="project" value="TreeGrafter"/>
</dbReference>
<accession>A0A3N4LHU7</accession>
<dbReference type="InterPro" id="IPR045063">
    <property type="entry name" value="Dynamin_N"/>
</dbReference>
<dbReference type="FunFam" id="3.40.50.300:FF:001425">
    <property type="entry name" value="Dynamin GTPase, putative"/>
    <property type="match status" value="1"/>
</dbReference>
<dbReference type="GO" id="GO:0016559">
    <property type="term" value="P:peroxisome fission"/>
    <property type="evidence" value="ECO:0007669"/>
    <property type="project" value="TreeGrafter"/>
</dbReference>
<keyword evidence="1" id="KW-0547">Nucleotide-binding</keyword>
<feature type="region of interest" description="Disordered" evidence="3">
    <location>
        <begin position="1"/>
        <end position="20"/>
    </location>
</feature>
<evidence type="ECO:0000256" key="1">
    <source>
        <dbReference type="ARBA" id="ARBA00022741"/>
    </source>
</evidence>
<dbReference type="AlphaFoldDB" id="A0A3N4LHU7"/>
<dbReference type="InterPro" id="IPR000375">
    <property type="entry name" value="Dynamin_stalk"/>
</dbReference>
<dbReference type="GO" id="GO:0005525">
    <property type="term" value="F:GTP binding"/>
    <property type="evidence" value="ECO:0007669"/>
    <property type="project" value="InterPro"/>
</dbReference>
<dbReference type="Gene3D" id="3.40.50.300">
    <property type="entry name" value="P-loop containing nucleotide triphosphate hydrolases"/>
    <property type="match status" value="1"/>
</dbReference>
<gene>
    <name evidence="7" type="ORF">L211DRAFT_840879</name>
</gene>
<dbReference type="GO" id="GO:0005874">
    <property type="term" value="C:microtubule"/>
    <property type="evidence" value="ECO:0007669"/>
    <property type="project" value="TreeGrafter"/>
</dbReference>
<dbReference type="InterPro" id="IPR030381">
    <property type="entry name" value="G_DYNAMIN_dom"/>
</dbReference>
<dbReference type="PROSITE" id="PS51388">
    <property type="entry name" value="GED"/>
    <property type="match status" value="1"/>
</dbReference>
<sequence>MAENGRKSGEVVPGSGLKPGLFDGKDKSKLFDIIDKFRENGIHEDISLPQLVVVGDQSSGKSSLLEALTRLPFPVAGTLCTRFATQIVFRRSAPGEPDRIKVTIIPSEHGGEDRKTSLRGFTRYFDTLEADDFSDVLSDAGDAMGLPKIGVIQATGNSGARFSDDVLKIELTGPNHDHFSVVDVPGLFQAATVYQTEEDGKMVETLVKRYINDSRTIILAVASSLHETANQKVFRLAKEADPRGTRTLGVLTKPDALQKGDEGRIIDVARNNVTVLNHGWFVVRNRSTQDIAEGVTLEERDVKERAFFSRPPWKSLAADRVGVTALKKFLRALLEDHVRKEFPNLLKEMNALIEEAEKELEVLGPCRETPDEQRRILLKLATKYQNIAINGILGNYRGEFFDKVEDHRVRMLVAKSNDKFNENIVRHGHSMDFEDIGTVEDIRDTKKSMSNPNSIYCRIRKEYHASRGCELPGMVNPITVENLFKWQSEAWGKFSEEHFDKIKATTNKYIANLVKYVCPEQDLELRLRARLDIIIEQAYSRADDELRSILKSEREGVLLTLDSSYAKVLQEARKNRTMFALDAVQLGTEGVCNSMAILDAVSSSNEVQNINDIHDILAAYYHVARKRFVDNVALQVVERHFLSREEDGPAMCFSPQWVGGLSVDELEMVAGEDKAVSNRRAVLRDKLDRRGLLSAYILPGDTEGLLALGNIVGAWVMFVLHFFWRFR</sequence>
<dbReference type="GO" id="GO:0006897">
    <property type="term" value="P:endocytosis"/>
    <property type="evidence" value="ECO:0007669"/>
    <property type="project" value="TreeGrafter"/>
</dbReference>
<evidence type="ECO:0000256" key="2">
    <source>
        <dbReference type="ARBA" id="ARBA00023134"/>
    </source>
</evidence>
<evidence type="ECO:0000259" key="6">
    <source>
        <dbReference type="PROSITE" id="PS51718"/>
    </source>
</evidence>
<keyword evidence="2" id="KW-0342">GTP-binding</keyword>
<feature type="domain" description="Dynamin-type G" evidence="6">
    <location>
        <begin position="45"/>
        <end position="343"/>
    </location>
</feature>
<dbReference type="CDD" id="cd08771">
    <property type="entry name" value="DLP_1"/>
    <property type="match status" value="1"/>
</dbReference>
<dbReference type="Pfam" id="PF00350">
    <property type="entry name" value="Dynamin_N"/>
    <property type="match status" value="1"/>
</dbReference>
<keyword evidence="4" id="KW-1133">Transmembrane helix</keyword>
<dbReference type="STRING" id="1051890.A0A3N4LHU7"/>
<keyword evidence="7" id="KW-0378">Hydrolase</keyword>
<keyword evidence="8" id="KW-1185">Reference proteome</keyword>
<name>A0A3N4LHU7_9PEZI</name>
<dbReference type="GO" id="GO:0048312">
    <property type="term" value="P:intracellular distribution of mitochondria"/>
    <property type="evidence" value="ECO:0007669"/>
    <property type="project" value="TreeGrafter"/>
</dbReference>
<protein>
    <submittedName>
        <fullName evidence="7">P-loop containing nucleoside triphosphate hydrolase protein</fullName>
    </submittedName>
</protein>
<dbReference type="PRINTS" id="PR00195">
    <property type="entry name" value="DYNAMIN"/>
</dbReference>
<dbReference type="InterPro" id="IPR022812">
    <property type="entry name" value="Dynamin"/>
</dbReference>
<dbReference type="EMBL" id="ML121561">
    <property type="protein sequence ID" value="RPB21278.1"/>
    <property type="molecule type" value="Genomic_DNA"/>
</dbReference>
<dbReference type="GO" id="GO:0005739">
    <property type="term" value="C:mitochondrion"/>
    <property type="evidence" value="ECO:0007669"/>
    <property type="project" value="TreeGrafter"/>
</dbReference>
<dbReference type="OrthoDB" id="415706at2759"/>
<dbReference type="InterPro" id="IPR020850">
    <property type="entry name" value="GED_dom"/>
</dbReference>
<dbReference type="PROSITE" id="PS51718">
    <property type="entry name" value="G_DYNAMIN_2"/>
    <property type="match status" value="1"/>
</dbReference>
<evidence type="ECO:0000313" key="8">
    <source>
        <dbReference type="Proteomes" id="UP000267821"/>
    </source>
</evidence>
<evidence type="ECO:0000256" key="3">
    <source>
        <dbReference type="SAM" id="MobiDB-lite"/>
    </source>
</evidence>
<dbReference type="Proteomes" id="UP000267821">
    <property type="component" value="Unassembled WGS sequence"/>
</dbReference>
<dbReference type="SUPFAM" id="SSF52540">
    <property type="entry name" value="P-loop containing nucleoside triphosphate hydrolases"/>
    <property type="match status" value="1"/>
</dbReference>
<dbReference type="InterPro" id="IPR027417">
    <property type="entry name" value="P-loop_NTPase"/>
</dbReference>
<dbReference type="GO" id="GO:0008017">
    <property type="term" value="F:microtubule binding"/>
    <property type="evidence" value="ECO:0007669"/>
    <property type="project" value="TreeGrafter"/>
</dbReference>
<keyword evidence="4" id="KW-0472">Membrane</keyword>
<dbReference type="SMART" id="SM00053">
    <property type="entry name" value="DYNc"/>
    <property type="match status" value="1"/>
</dbReference>
<dbReference type="Gene3D" id="1.20.120.1240">
    <property type="entry name" value="Dynamin, middle domain"/>
    <property type="match status" value="1"/>
</dbReference>
<evidence type="ECO:0000313" key="7">
    <source>
        <dbReference type="EMBL" id="RPB21278.1"/>
    </source>
</evidence>
<dbReference type="PANTHER" id="PTHR11566">
    <property type="entry name" value="DYNAMIN"/>
    <property type="match status" value="1"/>
</dbReference>
<dbReference type="InParanoid" id="A0A3N4LHU7"/>
<reference evidence="7 8" key="1">
    <citation type="journal article" date="2018" name="Nat. Ecol. Evol.">
        <title>Pezizomycetes genomes reveal the molecular basis of ectomycorrhizal truffle lifestyle.</title>
        <authorList>
            <person name="Murat C."/>
            <person name="Payen T."/>
            <person name="Noel B."/>
            <person name="Kuo A."/>
            <person name="Morin E."/>
            <person name="Chen J."/>
            <person name="Kohler A."/>
            <person name="Krizsan K."/>
            <person name="Balestrini R."/>
            <person name="Da Silva C."/>
            <person name="Montanini B."/>
            <person name="Hainaut M."/>
            <person name="Levati E."/>
            <person name="Barry K.W."/>
            <person name="Belfiori B."/>
            <person name="Cichocki N."/>
            <person name="Clum A."/>
            <person name="Dockter R.B."/>
            <person name="Fauchery L."/>
            <person name="Guy J."/>
            <person name="Iotti M."/>
            <person name="Le Tacon F."/>
            <person name="Lindquist E.A."/>
            <person name="Lipzen A."/>
            <person name="Malagnac F."/>
            <person name="Mello A."/>
            <person name="Molinier V."/>
            <person name="Miyauchi S."/>
            <person name="Poulain J."/>
            <person name="Riccioni C."/>
            <person name="Rubini A."/>
            <person name="Sitrit Y."/>
            <person name="Splivallo R."/>
            <person name="Traeger S."/>
            <person name="Wang M."/>
            <person name="Zifcakova L."/>
            <person name="Wipf D."/>
            <person name="Zambonelli A."/>
            <person name="Paolocci F."/>
            <person name="Nowrousian M."/>
            <person name="Ottonello S."/>
            <person name="Baldrian P."/>
            <person name="Spatafora J.W."/>
            <person name="Henrissat B."/>
            <person name="Nagy L.G."/>
            <person name="Aury J.M."/>
            <person name="Wincker P."/>
            <person name="Grigoriev I.V."/>
            <person name="Bonfante P."/>
            <person name="Martin F.M."/>
        </authorList>
    </citation>
    <scope>NUCLEOTIDE SEQUENCE [LARGE SCALE GENOMIC DNA]</scope>
    <source>
        <strain evidence="7 8">ATCC MYA-4762</strain>
    </source>
</reference>
<evidence type="ECO:0000256" key="4">
    <source>
        <dbReference type="SAM" id="Phobius"/>
    </source>
</evidence>
<dbReference type="GO" id="GO:0003924">
    <property type="term" value="F:GTPase activity"/>
    <property type="evidence" value="ECO:0007669"/>
    <property type="project" value="InterPro"/>
</dbReference>
<proteinExistence type="predicted"/>
<keyword evidence="4" id="KW-0812">Transmembrane</keyword>
<dbReference type="PANTHER" id="PTHR11566:SF21">
    <property type="entry name" value="DYNAMIN RELATED PROTEIN 1, ISOFORM A"/>
    <property type="match status" value="1"/>
</dbReference>
<dbReference type="Pfam" id="PF01031">
    <property type="entry name" value="Dynamin_M"/>
    <property type="match status" value="1"/>
</dbReference>
<dbReference type="InterPro" id="IPR001401">
    <property type="entry name" value="Dynamin_GTPase"/>
</dbReference>